<name>A0A844XQS8_9SPHN</name>
<accession>A0A844XQS8</accession>
<dbReference type="AlphaFoldDB" id="A0A844XQS8"/>
<feature type="signal peptide" evidence="5">
    <location>
        <begin position="1"/>
        <end position="19"/>
    </location>
</feature>
<evidence type="ECO:0000256" key="2">
    <source>
        <dbReference type="ARBA" id="ARBA00022692"/>
    </source>
</evidence>
<evidence type="ECO:0000256" key="3">
    <source>
        <dbReference type="ARBA" id="ARBA00022989"/>
    </source>
</evidence>
<organism evidence="7 8">
    <name type="scientific">Qipengyuania vulgaris</name>
    <dbReference type="NCBI Taxonomy" id="291985"/>
    <lineage>
        <taxon>Bacteria</taxon>
        <taxon>Pseudomonadati</taxon>
        <taxon>Pseudomonadota</taxon>
        <taxon>Alphaproteobacteria</taxon>
        <taxon>Sphingomonadales</taxon>
        <taxon>Erythrobacteraceae</taxon>
        <taxon>Qipengyuania</taxon>
    </lineage>
</organism>
<dbReference type="RefSeq" id="WP_160727168.1">
    <property type="nucleotide sequence ID" value="NZ_WTYC01000002.1"/>
</dbReference>
<dbReference type="GO" id="GO:0016020">
    <property type="term" value="C:membrane"/>
    <property type="evidence" value="ECO:0007669"/>
    <property type="project" value="UniProtKB-SubCell"/>
</dbReference>
<keyword evidence="4" id="KW-0472">Membrane</keyword>
<dbReference type="InterPro" id="IPR006260">
    <property type="entry name" value="TonB/TolA_C"/>
</dbReference>
<evidence type="ECO:0000259" key="6">
    <source>
        <dbReference type="PROSITE" id="PS52015"/>
    </source>
</evidence>
<proteinExistence type="predicted"/>
<keyword evidence="2" id="KW-0812">Transmembrane</keyword>
<evidence type="ECO:0000313" key="8">
    <source>
        <dbReference type="Proteomes" id="UP000448199"/>
    </source>
</evidence>
<feature type="chain" id="PRO_5032470466" evidence="5">
    <location>
        <begin position="20"/>
        <end position="168"/>
    </location>
</feature>
<feature type="domain" description="TonB C-terminal" evidence="6">
    <location>
        <begin position="38"/>
        <end position="134"/>
    </location>
</feature>
<sequence length="168" mass="18436">MYKILALALATTVSAALLAEPVLSQSIVVTPDVSHQEFVEKVTRDLDRQLDRTNVFASQPSGEGISIVRFTRASDGSVSNVKIYRESGKRAFDRIAMRAVSRLRSLETLPAGVRPDQLYQANIIFAEDGWGIHDMEQQLAAEESARRASNLSERKVFAFGSAASHPTS</sequence>
<keyword evidence="3" id="KW-1133">Transmembrane helix</keyword>
<evidence type="ECO:0000256" key="1">
    <source>
        <dbReference type="ARBA" id="ARBA00004167"/>
    </source>
</evidence>
<reference evidence="7 8" key="1">
    <citation type="submission" date="2019-12" db="EMBL/GenBank/DDBJ databases">
        <title>Genomic-based taxomic classification of the family Erythrobacteraceae.</title>
        <authorList>
            <person name="Xu L."/>
        </authorList>
    </citation>
    <scope>NUCLEOTIDE SEQUENCE [LARGE SCALE GENOMIC DNA]</scope>
    <source>
        <strain evidence="7 8">DSM 17792</strain>
    </source>
</reference>
<keyword evidence="8" id="KW-1185">Reference proteome</keyword>
<comment type="subcellular location">
    <subcellularLocation>
        <location evidence="1">Membrane</location>
        <topology evidence="1">Single-pass membrane protein</topology>
    </subcellularLocation>
</comment>
<dbReference type="Gene3D" id="3.30.1150.10">
    <property type="match status" value="1"/>
</dbReference>
<evidence type="ECO:0000313" key="7">
    <source>
        <dbReference type="EMBL" id="MXO47607.1"/>
    </source>
</evidence>
<keyword evidence="5" id="KW-0732">Signal</keyword>
<evidence type="ECO:0000256" key="4">
    <source>
        <dbReference type="ARBA" id="ARBA00023136"/>
    </source>
</evidence>
<dbReference type="Proteomes" id="UP000448199">
    <property type="component" value="Unassembled WGS sequence"/>
</dbReference>
<dbReference type="Pfam" id="PF03544">
    <property type="entry name" value="TonB_C"/>
    <property type="match status" value="1"/>
</dbReference>
<gene>
    <name evidence="7" type="ORF">GRI69_04980</name>
</gene>
<dbReference type="NCBIfam" id="TIGR01352">
    <property type="entry name" value="tonB_Cterm"/>
    <property type="match status" value="1"/>
</dbReference>
<dbReference type="InterPro" id="IPR037682">
    <property type="entry name" value="TonB_C"/>
</dbReference>
<dbReference type="EMBL" id="WTYC01000002">
    <property type="protein sequence ID" value="MXO47607.1"/>
    <property type="molecule type" value="Genomic_DNA"/>
</dbReference>
<dbReference type="OrthoDB" id="7428616at2"/>
<dbReference type="SUPFAM" id="SSF74653">
    <property type="entry name" value="TolA/TonB C-terminal domain"/>
    <property type="match status" value="1"/>
</dbReference>
<dbReference type="PROSITE" id="PS52015">
    <property type="entry name" value="TONB_CTD"/>
    <property type="match status" value="1"/>
</dbReference>
<evidence type="ECO:0000256" key="5">
    <source>
        <dbReference type="SAM" id="SignalP"/>
    </source>
</evidence>
<comment type="caution">
    <text evidence="7">The sequence shown here is derived from an EMBL/GenBank/DDBJ whole genome shotgun (WGS) entry which is preliminary data.</text>
</comment>
<protein>
    <submittedName>
        <fullName evidence="7">TonB family protein</fullName>
    </submittedName>
</protein>
<dbReference type="GO" id="GO:0055085">
    <property type="term" value="P:transmembrane transport"/>
    <property type="evidence" value="ECO:0007669"/>
    <property type="project" value="InterPro"/>
</dbReference>